<protein>
    <submittedName>
        <fullName evidence="1">Uncharacterized protein</fullName>
    </submittedName>
</protein>
<gene>
    <name evidence="1" type="ORF">CYLTODRAFT_417976</name>
</gene>
<dbReference type="AlphaFoldDB" id="A0A0D7BQE6"/>
<accession>A0A0D7BQE6</accession>
<organism evidence="1 2">
    <name type="scientific">Cylindrobasidium torrendii FP15055 ss-10</name>
    <dbReference type="NCBI Taxonomy" id="1314674"/>
    <lineage>
        <taxon>Eukaryota</taxon>
        <taxon>Fungi</taxon>
        <taxon>Dikarya</taxon>
        <taxon>Basidiomycota</taxon>
        <taxon>Agaricomycotina</taxon>
        <taxon>Agaricomycetes</taxon>
        <taxon>Agaricomycetidae</taxon>
        <taxon>Agaricales</taxon>
        <taxon>Marasmiineae</taxon>
        <taxon>Physalacriaceae</taxon>
        <taxon>Cylindrobasidium</taxon>
    </lineage>
</organism>
<evidence type="ECO:0000313" key="1">
    <source>
        <dbReference type="EMBL" id="KIY72389.1"/>
    </source>
</evidence>
<sequence length="502" mass="56108">MSQSLLDTLTKFDKPSDYPAMEMIESLIRILASSVASAQVSRNTHTLCTAISRALDVCNQTSALITKSLTEDVWDSFLAYSKQIDPLEDYLLKLAVEVLDADYLEKSTSAVLNLDTWINDNWEAKRKTVDEAYHALYTDEKFTGAMKKEDVERDHKALRIHDDDTFLDELIRLFGSKVQDSSRLFGSRVWNTVKTFRDELKKSRDSLLTQANARDEEAVTYLTNIALVANGVAEVATKSTDPKSPQALNLRSNKVWKPTETLLKLVVKTDAESKAELKKEWDKWIQLLKDLTPEGIDVKRLKELLSYMRPSYFLQALELIKACRELVKKQAEDSSIALDDVKQAVEDVVTALTKIKSAKTNDDEAHSTLKTAATELQAILSDKSVELEGGKSLDKAVGDGKTTDMERFNRWEARIKANPSSEAKEIELTVNVSGITGVPSQVVKVGEKATLDIVLWKLSSLTELSSKKATMQKWRFKGGSDNSEMSLSQKVEGLTTVELVIA</sequence>
<dbReference type="EMBL" id="KN880444">
    <property type="protein sequence ID" value="KIY72389.1"/>
    <property type="molecule type" value="Genomic_DNA"/>
</dbReference>
<name>A0A0D7BQE6_9AGAR</name>
<dbReference type="OrthoDB" id="2953592at2759"/>
<reference evidence="1 2" key="1">
    <citation type="journal article" date="2015" name="Fungal Genet. Biol.">
        <title>Evolution of novel wood decay mechanisms in Agaricales revealed by the genome sequences of Fistulina hepatica and Cylindrobasidium torrendii.</title>
        <authorList>
            <person name="Floudas D."/>
            <person name="Held B.W."/>
            <person name="Riley R."/>
            <person name="Nagy L.G."/>
            <person name="Koehler G."/>
            <person name="Ransdell A.S."/>
            <person name="Younus H."/>
            <person name="Chow J."/>
            <person name="Chiniquy J."/>
            <person name="Lipzen A."/>
            <person name="Tritt A."/>
            <person name="Sun H."/>
            <person name="Haridas S."/>
            <person name="LaButti K."/>
            <person name="Ohm R.A."/>
            <person name="Kues U."/>
            <person name="Blanchette R.A."/>
            <person name="Grigoriev I.V."/>
            <person name="Minto R.E."/>
            <person name="Hibbett D.S."/>
        </authorList>
    </citation>
    <scope>NUCLEOTIDE SEQUENCE [LARGE SCALE GENOMIC DNA]</scope>
    <source>
        <strain evidence="1 2">FP15055 ss-10</strain>
    </source>
</reference>
<proteinExistence type="predicted"/>
<dbReference type="Proteomes" id="UP000054007">
    <property type="component" value="Unassembled WGS sequence"/>
</dbReference>
<evidence type="ECO:0000313" key="2">
    <source>
        <dbReference type="Proteomes" id="UP000054007"/>
    </source>
</evidence>
<keyword evidence="2" id="KW-1185">Reference proteome</keyword>